<accession>A0A8D9BLL9</accession>
<reference evidence="1" key="1">
    <citation type="submission" date="2021-05" db="EMBL/GenBank/DDBJ databases">
        <authorList>
            <person name="Alioto T."/>
            <person name="Alioto T."/>
            <person name="Gomez Garrido J."/>
        </authorList>
    </citation>
    <scope>NUCLEOTIDE SEQUENCE</scope>
</reference>
<dbReference type="EMBL" id="HBUF01357650">
    <property type="protein sequence ID" value="CAG6718603.1"/>
    <property type="molecule type" value="Transcribed_RNA"/>
</dbReference>
<dbReference type="EMBL" id="HBUF01335981">
    <property type="protein sequence ID" value="CAG6698054.1"/>
    <property type="molecule type" value="Transcribed_RNA"/>
</dbReference>
<evidence type="ECO:0000313" key="1">
    <source>
        <dbReference type="EMBL" id="CAG6787458.1"/>
    </source>
</evidence>
<dbReference type="EMBL" id="HBUF01654088">
    <property type="protein sequence ID" value="CAG6787458.1"/>
    <property type="molecule type" value="Transcribed_RNA"/>
</dbReference>
<dbReference type="EMBL" id="HBUF01047346">
    <property type="protein sequence ID" value="CAG6620263.1"/>
    <property type="molecule type" value="Transcribed_RNA"/>
</dbReference>
<protein>
    <submittedName>
        <fullName evidence="1">Uncharacterized protein</fullName>
    </submittedName>
</protein>
<name>A0A8D9BLL9_9HEMI</name>
<dbReference type="EMBL" id="HBUF01357649">
    <property type="protein sequence ID" value="CAG6718599.1"/>
    <property type="molecule type" value="Transcribed_RNA"/>
</dbReference>
<organism evidence="1">
    <name type="scientific">Cacopsylla melanoneura</name>
    <dbReference type="NCBI Taxonomy" id="428564"/>
    <lineage>
        <taxon>Eukaryota</taxon>
        <taxon>Metazoa</taxon>
        <taxon>Ecdysozoa</taxon>
        <taxon>Arthropoda</taxon>
        <taxon>Hexapoda</taxon>
        <taxon>Insecta</taxon>
        <taxon>Pterygota</taxon>
        <taxon>Neoptera</taxon>
        <taxon>Paraneoptera</taxon>
        <taxon>Hemiptera</taxon>
        <taxon>Sternorrhyncha</taxon>
        <taxon>Psylloidea</taxon>
        <taxon>Psyllidae</taxon>
        <taxon>Psyllinae</taxon>
        <taxon>Cacopsylla</taxon>
    </lineage>
</organism>
<dbReference type="EMBL" id="HBUF01357651">
    <property type="protein sequence ID" value="CAG6718605.1"/>
    <property type="molecule type" value="Transcribed_RNA"/>
</dbReference>
<dbReference type="EMBL" id="HBUF01047347">
    <property type="protein sequence ID" value="CAG6620265.1"/>
    <property type="molecule type" value="Transcribed_RNA"/>
</dbReference>
<dbReference type="EMBL" id="HBUF01654087">
    <property type="protein sequence ID" value="CAG6787456.1"/>
    <property type="molecule type" value="Transcribed_RNA"/>
</dbReference>
<dbReference type="AlphaFoldDB" id="A0A8D9BLL9"/>
<sequence>MELMILALQLVISVQEKITLLMNTGLLTTGAEDMTYHQEAEDLTDHLEYLMKIQNGEDLMENLIPTSMSLIPKEGQRLDLLDVVAEIVTQIPKEDLMEFLD</sequence>
<proteinExistence type="predicted"/>
<dbReference type="EMBL" id="HBUF01047348">
    <property type="protein sequence ID" value="CAG6620267.1"/>
    <property type="molecule type" value="Transcribed_RNA"/>
</dbReference>